<organism evidence="1 2">
    <name type="scientific">Lingula anatina</name>
    <name type="common">Brachiopod</name>
    <name type="synonym">Lingula unguis</name>
    <dbReference type="NCBI Taxonomy" id="7574"/>
    <lineage>
        <taxon>Eukaryota</taxon>
        <taxon>Metazoa</taxon>
        <taxon>Spiralia</taxon>
        <taxon>Lophotrochozoa</taxon>
        <taxon>Brachiopoda</taxon>
        <taxon>Linguliformea</taxon>
        <taxon>Lingulata</taxon>
        <taxon>Lingulida</taxon>
        <taxon>Linguloidea</taxon>
        <taxon>Lingulidae</taxon>
        <taxon>Lingula</taxon>
    </lineage>
</organism>
<dbReference type="KEGG" id="lak:106180049"/>
<gene>
    <name evidence="2" type="primary">LOC106180049</name>
</gene>
<protein>
    <submittedName>
        <fullName evidence="2">Contactin-associated protein-like 5</fullName>
    </submittedName>
</protein>
<dbReference type="Proteomes" id="UP000085678">
    <property type="component" value="Unplaced"/>
</dbReference>
<dbReference type="GeneID" id="106180049"/>
<dbReference type="OrthoDB" id="6065219at2759"/>
<reference evidence="2" key="1">
    <citation type="submission" date="2025-08" db="UniProtKB">
        <authorList>
            <consortium name="RefSeq"/>
        </authorList>
    </citation>
    <scope>IDENTIFICATION</scope>
    <source>
        <tissue evidence="2">Gonads</tissue>
    </source>
</reference>
<accession>A0A1S3KAU4</accession>
<dbReference type="RefSeq" id="XP_013419376.1">
    <property type="nucleotide sequence ID" value="XM_013563922.1"/>
</dbReference>
<evidence type="ECO:0000313" key="2">
    <source>
        <dbReference type="RefSeq" id="XP_013419376.1"/>
    </source>
</evidence>
<sequence length="87" mass="9895">MTNWGGAPTNSSQCACGVQGRCDKSGRDCNCNINDYEWRSDEGYLDDKRYLPVKQVSVRDVDGEEEIASLMVKPMECYGVFQKRKYV</sequence>
<name>A0A1S3KAU4_LINAN</name>
<dbReference type="Gene3D" id="2.60.120.1000">
    <property type="match status" value="1"/>
</dbReference>
<proteinExistence type="predicted"/>
<keyword evidence="1" id="KW-1185">Reference proteome</keyword>
<dbReference type="InParanoid" id="A0A1S3KAU4"/>
<dbReference type="AlphaFoldDB" id="A0A1S3KAU4"/>
<evidence type="ECO:0000313" key="1">
    <source>
        <dbReference type="Proteomes" id="UP000085678"/>
    </source>
</evidence>